<reference evidence="2" key="1">
    <citation type="journal article" date="2022" name="Mol. Ecol. Resour.">
        <title>The genomes of chicory, endive, great burdock and yacon provide insights into Asteraceae palaeo-polyploidization history and plant inulin production.</title>
        <authorList>
            <person name="Fan W."/>
            <person name="Wang S."/>
            <person name="Wang H."/>
            <person name="Wang A."/>
            <person name="Jiang F."/>
            <person name="Liu H."/>
            <person name="Zhao H."/>
            <person name="Xu D."/>
            <person name="Zhang Y."/>
        </authorList>
    </citation>
    <scope>NUCLEOTIDE SEQUENCE [LARGE SCALE GENOMIC DNA]</scope>
    <source>
        <strain evidence="2">cv. Yunnan</strain>
    </source>
</reference>
<dbReference type="Proteomes" id="UP001056120">
    <property type="component" value="Linkage Group LG16"/>
</dbReference>
<reference evidence="1 2" key="2">
    <citation type="journal article" date="2022" name="Mol. Ecol. Resour.">
        <title>The genomes of chicory, endive, great burdock and yacon provide insights into Asteraceae paleo-polyploidization history and plant inulin production.</title>
        <authorList>
            <person name="Fan W."/>
            <person name="Wang S."/>
            <person name="Wang H."/>
            <person name="Wang A."/>
            <person name="Jiang F."/>
            <person name="Liu H."/>
            <person name="Zhao H."/>
            <person name="Xu D."/>
            <person name="Zhang Y."/>
        </authorList>
    </citation>
    <scope>NUCLEOTIDE SEQUENCE [LARGE SCALE GENOMIC DNA]</scope>
    <source>
        <strain evidence="2">cv. Yunnan</strain>
        <tissue evidence="1">Leaves</tissue>
    </source>
</reference>
<proteinExistence type="predicted"/>
<protein>
    <submittedName>
        <fullName evidence="1">Uncharacterized protein</fullName>
    </submittedName>
</protein>
<comment type="caution">
    <text evidence="1">The sequence shown here is derived from an EMBL/GenBank/DDBJ whole genome shotgun (WGS) entry which is preliminary data.</text>
</comment>
<accession>A0ACB9FUF6</accession>
<name>A0ACB9FUF6_9ASTR</name>
<evidence type="ECO:0000313" key="2">
    <source>
        <dbReference type="Proteomes" id="UP001056120"/>
    </source>
</evidence>
<gene>
    <name evidence="1" type="ORF">L1987_49401</name>
</gene>
<dbReference type="EMBL" id="CM042033">
    <property type="protein sequence ID" value="KAI3774839.1"/>
    <property type="molecule type" value="Genomic_DNA"/>
</dbReference>
<keyword evidence="2" id="KW-1185">Reference proteome</keyword>
<organism evidence="1 2">
    <name type="scientific">Smallanthus sonchifolius</name>
    <dbReference type="NCBI Taxonomy" id="185202"/>
    <lineage>
        <taxon>Eukaryota</taxon>
        <taxon>Viridiplantae</taxon>
        <taxon>Streptophyta</taxon>
        <taxon>Embryophyta</taxon>
        <taxon>Tracheophyta</taxon>
        <taxon>Spermatophyta</taxon>
        <taxon>Magnoliopsida</taxon>
        <taxon>eudicotyledons</taxon>
        <taxon>Gunneridae</taxon>
        <taxon>Pentapetalae</taxon>
        <taxon>asterids</taxon>
        <taxon>campanulids</taxon>
        <taxon>Asterales</taxon>
        <taxon>Asteraceae</taxon>
        <taxon>Asteroideae</taxon>
        <taxon>Heliantheae alliance</taxon>
        <taxon>Millerieae</taxon>
        <taxon>Smallanthus</taxon>
    </lineage>
</organism>
<evidence type="ECO:0000313" key="1">
    <source>
        <dbReference type="EMBL" id="KAI3774839.1"/>
    </source>
</evidence>
<sequence>MMNYYTLHDGKKRRCRFCDIQGFTWKTLLTNGETLGSLTGKTLASLYEGPDQDGSELVDSKWVGSAMGQWMKVQLSRARSMCCKPRSDLRLLLGVMGSPLASVHVCTADPLPHLCIKDAPIRLRRSQAHFLRSQQEDYNRVILFL</sequence>